<dbReference type="EMBL" id="JPMD01000014">
    <property type="protein sequence ID" value="KEZ87194.1"/>
    <property type="molecule type" value="Genomic_DNA"/>
</dbReference>
<protein>
    <submittedName>
        <fullName evidence="2">Uncharacterized protein</fullName>
    </submittedName>
</protein>
<reference evidence="2 3" key="1">
    <citation type="submission" date="2014-07" db="EMBL/GenBank/DDBJ databases">
        <title>Draft genome of Clostridium sulfidigenes 113A isolated from sediments associated with methane hydrate from Krishna Godavari basin.</title>
        <authorList>
            <person name="Honkalas V.S."/>
            <person name="Dabir A.P."/>
            <person name="Arora P."/>
            <person name="Dhakephalkar P.K."/>
        </authorList>
    </citation>
    <scope>NUCLEOTIDE SEQUENCE [LARGE SCALE GENOMIC DNA]</scope>
    <source>
        <strain evidence="2 3">113A</strain>
    </source>
</reference>
<keyword evidence="1" id="KW-0472">Membrane</keyword>
<comment type="caution">
    <text evidence="2">The sequence shown here is derived from an EMBL/GenBank/DDBJ whole genome shotgun (WGS) entry which is preliminary data.</text>
</comment>
<evidence type="ECO:0000256" key="1">
    <source>
        <dbReference type="SAM" id="Phobius"/>
    </source>
</evidence>
<organism evidence="2 3">
    <name type="scientific">Clostridium sulfidigenes</name>
    <dbReference type="NCBI Taxonomy" id="318464"/>
    <lineage>
        <taxon>Bacteria</taxon>
        <taxon>Bacillati</taxon>
        <taxon>Bacillota</taxon>
        <taxon>Clostridia</taxon>
        <taxon>Eubacteriales</taxon>
        <taxon>Clostridiaceae</taxon>
        <taxon>Clostridium</taxon>
    </lineage>
</organism>
<evidence type="ECO:0000313" key="2">
    <source>
        <dbReference type="EMBL" id="KEZ87194.1"/>
    </source>
</evidence>
<gene>
    <name evidence="2" type="ORF">IO99_06280</name>
</gene>
<feature type="transmembrane region" description="Helical" evidence="1">
    <location>
        <begin position="43"/>
        <end position="64"/>
    </location>
</feature>
<evidence type="ECO:0000313" key="3">
    <source>
        <dbReference type="Proteomes" id="UP000028542"/>
    </source>
</evidence>
<accession>A0A084JE10</accession>
<keyword evidence="3" id="KW-1185">Reference proteome</keyword>
<name>A0A084JE10_9CLOT</name>
<dbReference type="STRING" id="318464.IO99_06280"/>
<dbReference type="Proteomes" id="UP000028542">
    <property type="component" value="Unassembled WGS sequence"/>
</dbReference>
<dbReference type="AlphaFoldDB" id="A0A084JE10"/>
<feature type="transmembrane region" description="Helical" evidence="1">
    <location>
        <begin position="7"/>
        <end position="23"/>
    </location>
</feature>
<keyword evidence="1" id="KW-0812">Transmembrane</keyword>
<sequence length="74" mass="8692">MQNKYEPLNFIQTCIIAFFSYFLSNKIISFIESICKSSINYTLMSYIVTIATFVIMFQLGTVIIRKFKRDKSND</sequence>
<keyword evidence="1" id="KW-1133">Transmembrane helix</keyword>
<proteinExistence type="predicted"/>